<dbReference type="GO" id="GO:0071555">
    <property type="term" value="P:cell wall organization"/>
    <property type="evidence" value="ECO:0007669"/>
    <property type="project" value="UniProtKB-KW"/>
</dbReference>
<keyword evidence="3" id="KW-1003">Cell membrane</keyword>
<dbReference type="InterPro" id="IPR001460">
    <property type="entry name" value="PCN-bd_Tpept"/>
</dbReference>
<dbReference type="SUPFAM" id="SSF56601">
    <property type="entry name" value="beta-lactamase/transpeptidase-like"/>
    <property type="match status" value="1"/>
</dbReference>
<dbReference type="EMBL" id="KT007082">
    <property type="protein sequence ID" value="AKQ05612.1"/>
    <property type="molecule type" value="Genomic_DNA"/>
</dbReference>
<evidence type="ECO:0000256" key="5">
    <source>
        <dbReference type="ARBA" id="ARBA00022960"/>
    </source>
</evidence>
<keyword evidence="6" id="KW-0573">Peptidoglycan synthesis</keyword>
<dbReference type="Gene3D" id="3.90.1310.10">
    <property type="entry name" value="Penicillin-binding protein 2a (Domain 2)"/>
    <property type="match status" value="1"/>
</dbReference>
<dbReference type="InterPro" id="IPR050515">
    <property type="entry name" value="Beta-lactam/transpept"/>
</dbReference>
<dbReference type="Pfam" id="PF03717">
    <property type="entry name" value="PBP_dimer"/>
    <property type="match status" value="1"/>
</dbReference>
<dbReference type="GO" id="GO:0008658">
    <property type="term" value="F:penicillin binding"/>
    <property type="evidence" value="ECO:0007669"/>
    <property type="project" value="InterPro"/>
</dbReference>
<evidence type="ECO:0000256" key="1">
    <source>
        <dbReference type="ARBA" id="ARBA00004167"/>
    </source>
</evidence>
<dbReference type="SUPFAM" id="SSF56519">
    <property type="entry name" value="Penicillin binding protein dimerisation domain"/>
    <property type="match status" value="1"/>
</dbReference>
<dbReference type="GO" id="GO:0009252">
    <property type="term" value="P:peptidoglycan biosynthetic process"/>
    <property type="evidence" value="ECO:0007669"/>
    <property type="project" value="UniProtKB-KW"/>
</dbReference>
<dbReference type="GO" id="GO:0016757">
    <property type="term" value="F:glycosyltransferase activity"/>
    <property type="evidence" value="ECO:0007669"/>
    <property type="project" value="UniProtKB-KW"/>
</dbReference>
<evidence type="ECO:0000259" key="12">
    <source>
        <dbReference type="Pfam" id="PF03717"/>
    </source>
</evidence>
<proteinExistence type="predicted"/>
<evidence type="ECO:0000256" key="2">
    <source>
        <dbReference type="ARBA" id="ARBA00004236"/>
    </source>
</evidence>
<keyword evidence="13" id="KW-0808">Transferase</keyword>
<keyword evidence="13" id="KW-0328">Glycosyltransferase</keyword>
<evidence type="ECO:0000256" key="4">
    <source>
        <dbReference type="ARBA" id="ARBA00022692"/>
    </source>
</evidence>
<dbReference type="GO" id="GO:0005886">
    <property type="term" value="C:plasma membrane"/>
    <property type="evidence" value="ECO:0007669"/>
    <property type="project" value="UniProtKB-SubCell"/>
</dbReference>
<dbReference type="AlphaFoldDB" id="A0A0H4TG14"/>
<keyword evidence="9" id="KW-0961">Cell wall biogenesis/degradation</keyword>
<organism evidence="13">
    <name type="scientific">uncultured Parcubacteria bacterium Rifle_16ft_4_minimus_23790</name>
    <dbReference type="NCBI Taxonomy" id="1665136"/>
    <lineage>
        <taxon>Bacteria</taxon>
        <taxon>Candidatus Parcubacteria</taxon>
        <taxon>environmental samples</taxon>
    </lineage>
</organism>
<comment type="subcellular location">
    <subcellularLocation>
        <location evidence="2">Cell membrane</location>
    </subcellularLocation>
    <subcellularLocation>
        <location evidence="1">Membrane</location>
        <topology evidence="1">Single-pass membrane protein</topology>
    </subcellularLocation>
</comment>
<dbReference type="GO" id="GO:0008360">
    <property type="term" value="P:regulation of cell shape"/>
    <property type="evidence" value="ECO:0007669"/>
    <property type="project" value="UniProtKB-KW"/>
</dbReference>
<evidence type="ECO:0000259" key="11">
    <source>
        <dbReference type="Pfam" id="PF00905"/>
    </source>
</evidence>
<feature type="domain" description="Penicillin-binding protein dimerisation" evidence="12">
    <location>
        <begin position="82"/>
        <end position="245"/>
    </location>
</feature>
<dbReference type="GO" id="GO:0071972">
    <property type="term" value="F:peptidoglycan L,D-transpeptidase activity"/>
    <property type="evidence" value="ECO:0007669"/>
    <property type="project" value="TreeGrafter"/>
</dbReference>
<reference evidence="13" key="1">
    <citation type="journal article" date="2015" name="ISME J.">
        <title>Aquifer environment selects for microbial species cohorts in sediment and groundwater.</title>
        <authorList>
            <person name="Hug L.A."/>
            <person name="Thomas B.C."/>
            <person name="Brown C.T."/>
            <person name="Frischkorn K.R."/>
            <person name="Williams K.H."/>
            <person name="Tringe S.G."/>
            <person name="Banfield J.F."/>
        </authorList>
    </citation>
    <scope>NUCLEOTIDE SEQUENCE</scope>
</reference>
<dbReference type="EC" id="2.4.1.129" evidence="13"/>
<evidence type="ECO:0000256" key="9">
    <source>
        <dbReference type="ARBA" id="ARBA00023316"/>
    </source>
</evidence>
<evidence type="ECO:0000256" key="6">
    <source>
        <dbReference type="ARBA" id="ARBA00022984"/>
    </source>
</evidence>
<dbReference type="PANTHER" id="PTHR30627">
    <property type="entry name" value="PEPTIDOGLYCAN D,D-TRANSPEPTIDASE"/>
    <property type="match status" value="1"/>
</dbReference>
<keyword evidence="8 10" id="KW-0472">Membrane</keyword>
<evidence type="ECO:0000313" key="13">
    <source>
        <dbReference type="EMBL" id="AKQ05612.1"/>
    </source>
</evidence>
<dbReference type="Gene3D" id="3.40.710.10">
    <property type="entry name" value="DD-peptidase/beta-lactamase superfamily"/>
    <property type="match status" value="1"/>
</dbReference>
<dbReference type="InterPro" id="IPR005311">
    <property type="entry name" value="PBP_dimer"/>
</dbReference>
<evidence type="ECO:0000256" key="8">
    <source>
        <dbReference type="ARBA" id="ARBA00023136"/>
    </source>
</evidence>
<evidence type="ECO:0000256" key="7">
    <source>
        <dbReference type="ARBA" id="ARBA00022989"/>
    </source>
</evidence>
<sequence>MAKRKNQKRIDFDEVISDSISDGELNIRETPLTSNVSSAVFLVAVVVGVIFVGRIVFLTGVEGSSYRERAESNTNQDIPLIAPRGIILDRNGEALVENQVIFTVFLQLDEMIRSGEREIVLRAAEEVLGLERDEVAKHLEDTNLESVTDVILKRDVTREQVIAIETLNTKSLIVEEDFKRKYDDPAFSHIVGYVGLVTSEDLVRDENLALNDFIGQAGLEAFYDDVLRGENGSVTIFRNAKGDLESVKRTREPIAGHELQTTIDAEFQKYFYNRMLQELTSLGRTSGAGLAINPENGEVLALMSFPSFDANNVSEYLDNANQPLFNRVVSGLYSPGSAIKPIHAVAALAEGVVDPSTQIFSAGYIEIPNPYFPDSPSRFVDWKAHGWVDLHSAIAVSSNVYFYVIGGGFENMRGVGIEKLREYWQEFGLGNSTGIDLPGEAVGFLPSPDEKEERTGSIWRVGDTYNVAIGQGDLKISLLELLNGVIAIAEGKAVRPHLVESGEAQEIVNLSDLSAFLGDVREGMEDVVDKDYGSAHLLGDLPIKVAAKTGTPQIAGNTKTNALIVGYTPTENPKIAVLILVEDAKEGSLNVIPIARDVFGWYYENRLK</sequence>
<dbReference type="Pfam" id="PF00905">
    <property type="entry name" value="Transpeptidase"/>
    <property type="match status" value="1"/>
</dbReference>
<keyword evidence="5" id="KW-0133">Cell shape</keyword>
<protein>
    <submittedName>
        <fullName evidence="13">Penicillin-binding protein 2, penicillin-binding protein 2</fullName>
        <ecNumber evidence="13">2.4.1.129</ecNumber>
    </submittedName>
</protein>
<keyword evidence="7 10" id="KW-1133">Transmembrane helix</keyword>
<dbReference type="InterPro" id="IPR012338">
    <property type="entry name" value="Beta-lactam/transpept-like"/>
</dbReference>
<keyword evidence="4 10" id="KW-0812">Transmembrane</keyword>
<evidence type="ECO:0000256" key="10">
    <source>
        <dbReference type="SAM" id="Phobius"/>
    </source>
</evidence>
<evidence type="ECO:0000256" key="3">
    <source>
        <dbReference type="ARBA" id="ARBA00022475"/>
    </source>
</evidence>
<name>A0A0H4TG14_9BACT</name>
<feature type="domain" description="Penicillin-binding protein transpeptidase" evidence="11">
    <location>
        <begin position="288"/>
        <end position="598"/>
    </location>
</feature>
<accession>A0A0H4TG14</accession>
<feature type="transmembrane region" description="Helical" evidence="10">
    <location>
        <begin position="36"/>
        <end position="57"/>
    </location>
</feature>
<dbReference type="InterPro" id="IPR036138">
    <property type="entry name" value="PBP_dimer_sf"/>
</dbReference>
<dbReference type="PANTHER" id="PTHR30627:SF2">
    <property type="entry name" value="PEPTIDOGLYCAN D,D-TRANSPEPTIDASE MRDA"/>
    <property type="match status" value="1"/>
</dbReference>